<proteinExistence type="inferred from homology"/>
<dbReference type="Pfam" id="PF13527">
    <property type="entry name" value="Acetyltransf_9"/>
    <property type="match status" value="1"/>
</dbReference>
<evidence type="ECO:0000256" key="4">
    <source>
        <dbReference type="SAM" id="MobiDB-lite"/>
    </source>
</evidence>
<accession>A0A160VC87</accession>
<feature type="region of interest" description="Disordered" evidence="4">
    <location>
        <begin position="178"/>
        <end position="198"/>
    </location>
</feature>
<keyword evidence="3" id="KW-0012">Acyltransferase</keyword>
<gene>
    <name evidence="6" type="ORF">MGWOODY_Clf2606</name>
</gene>
<dbReference type="InterPro" id="IPR022902">
    <property type="entry name" value="NAcTrfase_Eis"/>
</dbReference>
<dbReference type="SUPFAM" id="SSF55729">
    <property type="entry name" value="Acyl-CoA N-acyltransferases (Nat)"/>
    <property type="match status" value="1"/>
</dbReference>
<dbReference type="InterPro" id="IPR041380">
    <property type="entry name" value="Acetyltransf_17"/>
</dbReference>
<evidence type="ECO:0000259" key="5">
    <source>
        <dbReference type="PROSITE" id="PS51186"/>
    </source>
</evidence>
<dbReference type="NCBIfam" id="NF002367">
    <property type="entry name" value="PRK01346.1-4"/>
    <property type="match status" value="1"/>
</dbReference>
<protein>
    <submittedName>
        <fullName evidence="6">UPF0256 protein SAV5428</fullName>
    </submittedName>
</protein>
<dbReference type="InterPro" id="IPR036527">
    <property type="entry name" value="SCP2_sterol-bd_dom_sf"/>
</dbReference>
<dbReference type="HAMAP" id="MF_01812">
    <property type="entry name" value="Eis"/>
    <property type="match status" value="1"/>
</dbReference>
<dbReference type="InterPro" id="IPR000182">
    <property type="entry name" value="GNAT_dom"/>
</dbReference>
<dbReference type="PANTHER" id="PTHR37817:SF1">
    <property type="entry name" value="N-ACETYLTRANSFERASE EIS"/>
    <property type="match status" value="1"/>
</dbReference>
<dbReference type="GO" id="GO:0030649">
    <property type="term" value="P:aminoglycoside antibiotic catabolic process"/>
    <property type="evidence" value="ECO:0007669"/>
    <property type="project" value="TreeGrafter"/>
</dbReference>
<dbReference type="Pfam" id="PF17668">
    <property type="entry name" value="Acetyltransf_17"/>
    <property type="match status" value="1"/>
</dbReference>
<dbReference type="AlphaFoldDB" id="A0A160VC87"/>
<dbReference type="Gene3D" id="3.30.1050.10">
    <property type="entry name" value="SCP2 sterol-binding domain"/>
    <property type="match status" value="1"/>
</dbReference>
<comment type="similarity">
    <text evidence="1">Belongs to the acetyltransferase Eis family.</text>
</comment>
<dbReference type="InterPro" id="IPR051554">
    <property type="entry name" value="Acetyltransferase_Eis"/>
</dbReference>
<evidence type="ECO:0000256" key="2">
    <source>
        <dbReference type="ARBA" id="ARBA00022679"/>
    </source>
</evidence>
<evidence type="ECO:0000313" key="6">
    <source>
        <dbReference type="EMBL" id="CUV03698.1"/>
    </source>
</evidence>
<reference evidence="6" key="1">
    <citation type="submission" date="2015-10" db="EMBL/GenBank/DDBJ databases">
        <authorList>
            <person name="Gilbert D.G."/>
        </authorList>
    </citation>
    <scope>NUCLEOTIDE SEQUENCE</scope>
</reference>
<dbReference type="EMBL" id="FAXA01000457">
    <property type="protein sequence ID" value="CUV03698.1"/>
    <property type="molecule type" value="Genomic_DNA"/>
</dbReference>
<name>A0A160VC87_9ZZZZ</name>
<sequence length="396" mass="44444">MLEMRTVTPGEFVQWTRAEARAHGNRLDDDPEALRPHFDLDRSIVVLEDGEIVGGAHSHRVEMSIPGNSTFIAGVANIAVQPTHTRQGIMTKMMNHQIHDIHDRGEPFAALFATESLIYGRFGYGIGSLYERWAIERPHNAYARPHESPGRLVFVNPADITKDLPEVFRRATRNRPGVFQRPPHQWKRESLAPEHSQGGQGGLFYVAYEEDGRMDGYATYRISGNTLCVNELMATSTEAISALWRFCFSVDRTSVTEALKRPVDDPLPWMLADPRRLQRSTRDGVWVRLIDVADSLSLRRYMQPDQLVLEVKDELCPWNDGRFMLDGSHEGATCRSTDSSADLVITVQNLASAYMGAVSFSALANAGLVEERAQGALLRADCMFAVQNQPWTPCNF</sequence>
<evidence type="ECO:0000256" key="1">
    <source>
        <dbReference type="ARBA" id="ARBA00009213"/>
    </source>
</evidence>
<keyword evidence="2" id="KW-0808">Transferase</keyword>
<dbReference type="InterPro" id="IPR016181">
    <property type="entry name" value="Acyl_CoA_acyltransferase"/>
</dbReference>
<evidence type="ECO:0000256" key="3">
    <source>
        <dbReference type="ARBA" id="ARBA00023315"/>
    </source>
</evidence>
<dbReference type="PANTHER" id="PTHR37817">
    <property type="entry name" value="N-ACETYLTRANSFERASE EIS"/>
    <property type="match status" value="1"/>
</dbReference>
<dbReference type="PROSITE" id="PS51186">
    <property type="entry name" value="GNAT"/>
    <property type="match status" value="1"/>
</dbReference>
<dbReference type="SUPFAM" id="SSF55718">
    <property type="entry name" value="SCP-like"/>
    <property type="match status" value="1"/>
</dbReference>
<dbReference type="CDD" id="cd04301">
    <property type="entry name" value="NAT_SF"/>
    <property type="match status" value="1"/>
</dbReference>
<dbReference type="InterPro" id="IPR025559">
    <property type="entry name" value="Eis_dom"/>
</dbReference>
<dbReference type="Pfam" id="PF13530">
    <property type="entry name" value="SCP2_2"/>
    <property type="match status" value="1"/>
</dbReference>
<organism evidence="6">
    <name type="scientific">hydrothermal vent metagenome</name>
    <dbReference type="NCBI Taxonomy" id="652676"/>
    <lineage>
        <taxon>unclassified sequences</taxon>
        <taxon>metagenomes</taxon>
        <taxon>ecological metagenomes</taxon>
    </lineage>
</organism>
<dbReference type="Gene3D" id="3.40.630.30">
    <property type="match status" value="2"/>
</dbReference>
<dbReference type="GO" id="GO:0034069">
    <property type="term" value="F:aminoglycoside N-acetyltransferase activity"/>
    <property type="evidence" value="ECO:0007669"/>
    <property type="project" value="TreeGrafter"/>
</dbReference>
<feature type="domain" description="N-acetyltransferase" evidence="5">
    <location>
        <begin position="2"/>
        <end position="147"/>
    </location>
</feature>